<sequence length="325" mass="36273">MDIDYAGPRVDLLFAVKCVLVLLFALFIASAAVAAAQKKFAPKTAAAMCSCLAVMALFCHIYISIFPKGYSYGDKLYVTADRSGGYRVAFYEGDIRLSEYGDYKCLVTVEKGRGDLMFRLDGVFEIEKLALEGRDVQYSRSGDFIIIPEKEIPDRASFSVELLYGGRVSYRSDADSLNIYTSWFSSALPPNFAFIPLIDGDLSVKAYNFHVTCANTLISNLAVESGDGYTVSGKSNTFCLFCGFLTQFEKEGVIFYRAKYNKSTDYWGEYQSALTRRYLNPHTYELAGGAIAKPQKVFMIYYLYGIVGNPVVFDDYILLNYGFPG</sequence>
<protein>
    <submittedName>
        <fullName evidence="2">Peptidase M1</fullName>
    </submittedName>
</protein>
<accession>A0A223I121</accession>
<name>A0A223I121_THETR</name>
<proteinExistence type="predicted"/>
<evidence type="ECO:0000256" key="1">
    <source>
        <dbReference type="SAM" id="Phobius"/>
    </source>
</evidence>
<evidence type="ECO:0000313" key="2">
    <source>
        <dbReference type="EMBL" id="AST58357.1"/>
    </source>
</evidence>
<evidence type="ECO:0000313" key="3">
    <source>
        <dbReference type="Proteomes" id="UP000214975"/>
    </source>
</evidence>
<keyword evidence="1" id="KW-1133">Transmembrane helix</keyword>
<dbReference type="Proteomes" id="UP000214975">
    <property type="component" value="Chromosome"/>
</dbReference>
<dbReference type="AlphaFoldDB" id="A0A223I121"/>
<keyword evidence="1" id="KW-0812">Transmembrane</keyword>
<feature type="transmembrane region" description="Helical" evidence="1">
    <location>
        <begin position="12"/>
        <end position="33"/>
    </location>
</feature>
<feature type="transmembrane region" description="Helical" evidence="1">
    <location>
        <begin position="45"/>
        <end position="65"/>
    </location>
</feature>
<reference evidence="2 3" key="1">
    <citation type="submission" date="2016-08" db="EMBL/GenBank/DDBJ databases">
        <title>A novel genetic cassette of butanologenic Thermoanaerobacterium thermosaccharolyticum that directly convert cellulose to butanol.</title>
        <authorList>
            <person name="Li T."/>
            <person name="He J."/>
        </authorList>
    </citation>
    <scope>NUCLEOTIDE SEQUENCE [LARGE SCALE GENOMIC DNA]</scope>
    <source>
        <strain evidence="2 3">TG57</strain>
    </source>
</reference>
<dbReference type="EMBL" id="CP016893">
    <property type="protein sequence ID" value="AST58357.1"/>
    <property type="molecule type" value="Genomic_DNA"/>
</dbReference>
<organism evidence="2 3">
    <name type="scientific">Thermoanaerobacterium thermosaccharolyticum</name>
    <name type="common">Clostridium thermosaccharolyticum</name>
    <dbReference type="NCBI Taxonomy" id="1517"/>
    <lineage>
        <taxon>Bacteria</taxon>
        <taxon>Bacillati</taxon>
        <taxon>Bacillota</taxon>
        <taxon>Clostridia</taxon>
        <taxon>Thermoanaerobacterales</taxon>
        <taxon>Thermoanaerobacteraceae</taxon>
        <taxon>Thermoanaerobacterium</taxon>
    </lineage>
</organism>
<gene>
    <name evidence="2" type="ORF">Thert_02471</name>
</gene>
<keyword evidence="1" id="KW-0472">Membrane</keyword>